<dbReference type="SUPFAM" id="SSF47413">
    <property type="entry name" value="lambda repressor-like DNA-binding domains"/>
    <property type="match status" value="1"/>
</dbReference>
<feature type="domain" description="HTH cro/C1-type" evidence="1">
    <location>
        <begin position="11"/>
        <end position="65"/>
    </location>
</feature>
<comment type="caution">
    <text evidence="2">The sequence shown here is derived from an EMBL/GenBank/DDBJ whole genome shotgun (WGS) entry which is preliminary data.</text>
</comment>
<dbReference type="Pfam" id="PF01381">
    <property type="entry name" value="HTH_3"/>
    <property type="match status" value="1"/>
</dbReference>
<evidence type="ECO:0000313" key="2">
    <source>
        <dbReference type="EMBL" id="RAI96975.1"/>
    </source>
</evidence>
<sequence>MDKAKVKYNRLKAVLAEKDLTGSELGIMAGISSQTISKWATNKQQPRLDQVFKIAKLLGVHPHRLLDLSSIEENK</sequence>
<name>A0A327PXB7_9BACT</name>
<evidence type="ECO:0000313" key="3">
    <source>
        <dbReference type="Proteomes" id="UP000249547"/>
    </source>
</evidence>
<dbReference type="EMBL" id="QLLL01000020">
    <property type="protein sequence ID" value="RAI96975.1"/>
    <property type="molecule type" value="Genomic_DNA"/>
</dbReference>
<dbReference type="InterPro" id="IPR010982">
    <property type="entry name" value="Lambda_DNA-bd_dom_sf"/>
</dbReference>
<keyword evidence="3" id="KW-1185">Reference proteome</keyword>
<proteinExistence type="predicted"/>
<dbReference type="InterPro" id="IPR001387">
    <property type="entry name" value="Cro/C1-type_HTH"/>
</dbReference>
<evidence type="ECO:0000259" key="1">
    <source>
        <dbReference type="PROSITE" id="PS50943"/>
    </source>
</evidence>
<dbReference type="Gene3D" id="1.10.260.40">
    <property type="entry name" value="lambda repressor-like DNA-binding domains"/>
    <property type="match status" value="1"/>
</dbReference>
<gene>
    <name evidence="2" type="ORF">LX64_05197</name>
</gene>
<protein>
    <submittedName>
        <fullName evidence="2">DNA-binding XRE family transcriptional regulator</fullName>
    </submittedName>
</protein>
<accession>A0A327PXB7</accession>
<organism evidence="2 3">
    <name type="scientific">Chitinophaga skermanii</name>
    <dbReference type="NCBI Taxonomy" id="331697"/>
    <lineage>
        <taxon>Bacteria</taxon>
        <taxon>Pseudomonadati</taxon>
        <taxon>Bacteroidota</taxon>
        <taxon>Chitinophagia</taxon>
        <taxon>Chitinophagales</taxon>
        <taxon>Chitinophagaceae</taxon>
        <taxon>Chitinophaga</taxon>
    </lineage>
</organism>
<keyword evidence="2" id="KW-0238">DNA-binding</keyword>
<dbReference type="Proteomes" id="UP000249547">
    <property type="component" value="Unassembled WGS sequence"/>
</dbReference>
<reference evidence="2 3" key="1">
    <citation type="submission" date="2018-06" db="EMBL/GenBank/DDBJ databases">
        <title>Genomic Encyclopedia of Archaeal and Bacterial Type Strains, Phase II (KMG-II): from individual species to whole genera.</title>
        <authorList>
            <person name="Goeker M."/>
        </authorList>
    </citation>
    <scope>NUCLEOTIDE SEQUENCE [LARGE SCALE GENOMIC DNA]</scope>
    <source>
        <strain evidence="2 3">DSM 23857</strain>
    </source>
</reference>
<dbReference type="CDD" id="cd00093">
    <property type="entry name" value="HTH_XRE"/>
    <property type="match status" value="1"/>
</dbReference>
<dbReference type="SMART" id="SM00530">
    <property type="entry name" value="HTH_XRE"/>
    <property type="match status" value="1"/>
</dbReference>
<dbReference type="AlphaFoldDB" id="A0A327PXB7"/>
<dbReference type="OrthoDB" id="7865033at2"/>
<dbReference type="RefSeq" id="WP_111600565.1">
    <property type="nucleotide sequence ID" value="NZ_QLLL01000020.1"/>
</dbReference>
<dbReference type="PROSITE" id="PS50943">
    <property type="entry name" value="HTH_CROC1"/>
    <property type="match status" value="1"/>
</dbReference>
<dbReference type="GO" id="GO:0003677">
    <property type="term" value="F:DNA binding"/>
    <property type="evidence" value="ECO:0007669"/>
    <property type="project" value="UniProtKB-KW"/>
</dbReference>